<dbReference type="EMBL" id="DQ381420">
    <property type="protein sequence ID" value="ABD51651.1"/>
    <property type="molecule type" value="Genomic_DNA"/>
</dbReference>
<geneLocation type="plasmid" evidence="2 3">
    <name>pAPEC-O1-ColBM</name>
</geneLocation>
<dbReference type="InterPro" id="IPR001451">
    <property type="entry name" value="Hexapep"/>
</dbReference>
<proteinExistence type="inferred from homology"/>
<dbReference type="CDD" id="cd03358">
    <property type="entry name" value="LbH_WxcM_N_like"/>
    <property type="match status" value="1"/>
</dbReference>
<keyword evidence="3" id="KW-1185">Reference proteome</keyword>
<protein>
    <recommendedName>
        <fullName evidence="4">Acetyltransferase</fullName>
    </recommendedName>
</protein>
<dbReference type="Gene3D" id="2.160.10.10">
    <property type="entry name" value="Hexapeptide repeat proteins"/>
    <property type="match status" value="1"/>
</dbReference>
<dbReference type="Pfam" id="PF00132">
    <property type="entry name" value="Hexapep"/>
    <property type="match status" value="1"/>
</dbReference>
<evidence type="ECO:0008006" key="4">
    <source>
        <dbReference type="Google" id="ProtNLM"/>
    </source>
</evidence>
<evidence type="ECO:0000313" key="2">
    <source>
        <dbReference type="EMBL" id="ABD51651.1"/>
    </source>
</evidence>
<sequence length="160" mass="17185">MSSVFKGRVSMKFMECAVRDVIYGTNVRIVKPVNIYECELRDNVFVGPFVEIQKGCIIGSGSRIQSHTFICENVTLGENCFIGHNVTFANDLFRSGAPDPSPDNWISITLGDSVTVGSGAIILSPYICSGAVIGAGSVVVKPVENKGIYAGNPARLLRIL</sequence>
<dbReference type="Proteomes" id="UP000008216">
    <property type="component" value="Plasmid pAPEC-O1-ColBM"/>
</dbReference>
<dbReference type="KEGG" id="ecv:APECO1_O1CoBM81"/>
<reference evidence="2 3" key="1">
    <citation type="journal article" date="2006" name="J. Bacteriol.">
        <title>Complete DNA sequence of a ColBM plasmid from avian pathogenic Escherichia coli suggests that it evolved from closely related ColV virulence plasmids.</title>
        <authorList>
            <person name="Johnson T.J."/>
            <person name="Johnson S.J."/>
            <person name="Nolan L.K."/>
        </authorList>
    </citation>
    <scope>NUCLEOTIDE SEQUENCE [LARGE SCALE GENOMIC DNA]</scope>
    <source>
        <strain evidence="2">APEC O1</strain>
        <plasmid evidence="3">pAPEC-O1-ColBM</plasmid>
    </source>
</reference>
<gene>
    <name evidence="2" type="ORF">APECO1_O1CoBM81</name>
</gene>
<comment type="similarity">
    <text evidence="1">Belongs to the transferase hexapeptide repeat family.</text>
</comment>
<organism evidence="2 3">
    <name type="scientific">Escherichia coli O1:K1 / APEC</name>
    <dbReference type="NCBI Taxonomy" id="405955"/>
    <lineage>
        <taxon>Bacteria</taxon>
        <taxon>Pseudomonadati</taxon>
        <taxon>Pseudomonadota</taxon>
        <taxon>Gammaproteobacteria</taxon>
        <taxon>Enterobacterales</taxon>
        <taxon>Enterobacteriaceae</taxon>
        <taxon>Escherichia</taxon>
    </lineage>
</organism>
<dbReference type="HOGENOM" id="CLU_051638_9_2_6"/>
<accession>A0A0H2XL10</accession>
<evidence type="ECO:0000313" key="3">
    <source>
        <dbReference type="Proteomes" id="UP000008216"/>
    </source>
</evidence>
<dbReference type="InterPro" id="IPR050179">
    <property type="entry name" value="Trans_hexapeptide_repeat"/>
</dbReference>
<name>A0A0H2XL10_ECOK1</name>
<dbReference type="PANTHER" id="PTHR43300:SF11">
    <property type="entry name" value="ACETYLTRANSFERASE RV3034C-RELATED"/>
    <property type="match status" value="1"/>
</dbReference>
<dbReference type="SUPFAM" id="SSF51161">
    <property type="entry name" value="Trimeric LpxA-like enzymes"/>
    <property type="match status" value="1"/>
</dbReference>
<evidence type="ECO:0000256" key="1">
    <source>
        <dbReference type="ARBA" id="ARBA00007274"/>
    </source>
</evidence>
<dbReference type="PANTHER" id="PTHR43300">
    <property type="entry name" value="ACETYLTRANSFERASE"/>
    <property type="match status" value="1"/>
</dbReference>
<dbReference type="InterPro" id="IPR011004">
    <property type="entry name" value="Trimer_LpxA-like_sf"/>
</dbReference>
<keyword evidence="2" id="KW-0614">Plasmid</keyword>
<dbReference type="AlphaFoldDB" id="A0A0H2XL10"/>